<accession>A0A918Y1I9</accession>
<dbReference type="InterPro" id="IPR035965">
    <property type="entry name" value="PAS-like_dom_sf"/>
</dbReference>
<keyword evidence="3" id="KW-0808">Transferase</keyword>
<protein>
    <recommendedName>
        <fullName evidence="1">protein-serine/threonine phosphatase</fullName>
        <ecNumber evidence="1">3.1.3.16</ecNumber>
    </recommendedName>
    <alternativeName>
        <fullName evidence="15">Protein-serine/threonine phosphatase</fullName>
    </alternativeName>
    <alternativeName>
        <fullName evidence="14">Serine/threonine-protein kinase</fullName>
    </alternativeName>
</protein>
<evidence type="ECO:0000256" key="16">
    <source>
        <dbReference type="SAM" id="MobiDB-lite"/>
    </source>
</evidence>
<reference evidence="18" key="1">
    <citation type="journal article" date="2014" name="Int. J. Syst. Evol. Microbiol.">
        <title>Complete genome sequence of Corynebacterium casei LMG S-19264T (=DSM 44701T), isolated from a smear-ripened cheese.</title>
        <authorList>
            <consortium name="US DOE Joint Genome Institute (JGI-PGF)"/>
            <person name="Walter F."/>
            <person name="Albersmeier A."/>
            <person name="Kalinowski J."/>
            <person name="Ruckert C."/>
        </authorList>
    </citation>
    <scope>NUCLEOTIDE SEQUENCE</scope>
    <source>
        <strain evidence="18">JCM 4654</strain>
    </source>
</reference>
<evidence type="ECO:0000313" key="18">
    <source>
        <dbReference type="EMBL" id="GHD87221.1"/>
    </source>
</evidence>
<dbReference type="InterPro" id="IPR052016">
    <property type="entry name" value="Bact_Sigma-Reg"/>
</dbReference>
<keyword evidence="19" id="KW-1185">Reference proteome</keyword>
<dbReference type="Proteomes" id="UP000608955">
    <property type="component" value="Unassembled WGS sequence"/>
</dbReference>
<evidence type="ECO:0000256" key="5">
    <source>
        <dbReference type="ARBA" id="ARBA00022741"/>
    </source>
</evidence>
<dbReference type="FunFam" id="3.60.40.10:FF:000005">
    <property type="entry name" value="Serine/threonine protein phosphatase"/>
    <property type="match status" value="1"/>
</dbReference>
<keyword evidence="11" id="KW-0464">Manganese</keyword>
<dbReference type="Pfam" id="PF01590">
    <property type="entry name" value="GAF"/>
    <property type="match status" value="1"/>
</dbReference>
<name>A0A918Y1I9_9ACTN</name>
<evidence type="ECO:0000256" key="6">
    <source>
        <dbReference type="ARBA" id="ARBA00022777"/>
    </source>
</evidence>
<evidence type="ECO:0000256" key="1">
    <source>
        <dbReference type="ARBA" id="ARBA00013081"/>
    </source>
</evidence>
<dbReference type="SUPFAM" id="SSF55781">
    <property type="entry name" value="GAF domain-like"/>
    <property type="match status" value="1"/>
</dbReference>
<dbReference type="PANTHER" id="PTHR43156">
    <property type="entry name" value="STAGE II SPORULATION PROTEIN E-RELATED"/>
    <property type="match status" value="1"/>
</dbReference>
<evidence type="ECO:0000256" key="7">
    <source>
        <dbReference type="ARBA" id="ARBA00022801"/>
    </source>
</evidence>
<feature type="domain" description="PAS" evidence="17">
    <location>
        <begin position="300"/>
        <end position="370"/>
    </location>
</feature>
<keyword evidence="4" id="KW-0479">Metal-binding</keyword>
<dbReference type="Gene3D" id="3.30.450.40">
    <property type="match status" value="1"/>
</dbReference>
<evidence type="ECO:0000256" key="14">
    <source>
        <dbReference type="ARBA" id="ARBA00075117"/>
    </source>
</evidence>
<organism evidence="18 19">
    <name type="scientific">Streptomyces naganishii JCM 4654</name>
    <dbReference type="NCBI Taxonomy" id="1306179"/>
    <lineage>
        <taxon>Bacteria</taxon>
        <taxon>Bacillati</taxon>
        <taxon>Actinomycetota</taxon>
        <taxon>Actinomycetes</taxon>
        <taxon>Kitasatosporales</taxon>
        <taxon>Streptomycetaceae</taxon>
        <taxon>Streptomyces</taxon>
    </lineage>
</organism>
<dbReference type="Pfam" id="PF08448">
    <property type="entry name" value="PAS_4"/>
    <property type="match status" value="2"/>
</dbReference>
<dbReference type="GO" id="GO:0004722">
    <property type="term" value="F:protein serine/threonine phosphatase activity"/>
    <property type="evidence" value="ECO:0007669"/>
    <property type="project" value="UniProtKB-EC"/>
</dbReference>
<dbReference type="SMART" id="SM00065">
    <property type="entry name" value="GAF"/>
    <property type="match status" value="1"/>
</dbReference>
<evidence type="ECO:0000256" key="2">
    <source>
        <dbReference type="ARBA" id="ARBA00022553"/>
    </source>
</evidence>
<feature type="compositionally biased region" description="Low complexity" evidence="16">
    <location>
        <begin position="131"/>
        <end position="148"/>
    </location>
</feature>
<comment type="caution">
    <text evidence="18">The sequence shown here is derived from an EMBL/GenBank/DDBJ whole genome shotgun (WGS) entry which is preliminary data.</text>
</comment>
<dbReference type="SMART" id="SM00091">
    <property type="entry name" value="PAS"/>
    <property type="match status" value="2"/>
</dbReference>
<dbReference type="InterPro" id="IPR029016">
    <property type="entry name" value="GAF-like_dom_sf"/>
</dbReference>
<evidence type="ECO:0000256" key="4">
    <source>
        <dbReference type="ARBA" id="ARBA00022723"/>
    </source>
</evidence>
<evidence type="ECO:0000256" key="15">
    <source>
        <dbReference type="ARBA" id="ARBA00081350"/>
    </source>
</evidence>
<feature type="domain" description="PAS" evidence="17">
    <location>
        <begin position="185"/>
        <end position="249"/>
    </location>
</feature>
<dbReference type="Gene3D" id="3.30.450.20">
    <property type="entry name" value="PAS domain"/>
    <property type="match status" value="2"/>
</dbReference>
<dbReference type="SUPFAM" id="SSF55785">
    <property type="entry name" value="PYP-like sensor domain (PAS domain)"/>
    <property type="match status" value="2"/>
</dbReference>
<reference evidence="18" key="2">
    <citation type="submission" date="2020-09" db="EMBL/GenBank/DDBJ databases">
        <authorList>
            <person name="Sun Q."/>
            <person name="Ohkuma M."/>
        </authorList>
    </citation>
    <scope>NUCLEOTIDE SEQUENCE</scope>
    <source>
        <strain evidence="18">JCM 4654</strain>
    </source>
</reference>
<feature type="region of interest" description="Disordered" evidence="16">
    <location>
        <begin position="74"/>
        <end position="96"/>
    </location>
</feature>
<dbReference type="GO" id="GO:0046872">
    <property type="term" value="F:metal ion binding"/>
    <property type="evidence" value="ECO:0007669"/>
    <property type="project" value="UniProtKB-KW"/>
</dbReference>
<dbReference type="EMBL" id="BMVF01000004">
    <property type="protein sequence ID" value="GHD87221.1"/>
    <property type="molecule type" value="Genomic_DNA"/>
</dbReference>
<keyword evidence="2" id="KW-0597">Phosphoprotein</keyword>
<dbReference type="InterPro" id="IPR003018">
    <property type="entry name" value="GAF"/>
</dbReference>
<keyword evidence="7" id="KW-0378">Hydrolase</keyword>
<evidence type="ECO:0000256" key="10">
    <source>
        <dbReference type="ARBA" id="ARBA00022912"/>
    </source>
</evidence>
<comment type="catalytic activity">
    <reaction evidence="12">
        <text>O-phospho-L-seryl-[protein] + H2O = L-seryl-[protein] + phosphate</text>
        <dbReference type="Rhea" id="RHEA:20629"/>
        <dbReference type="Rhea" id="RHEA-COMP:9863"/>
        <dbReference type="Rhea" id="RHEA-COMP:11604"/>
        <dbReference type="ChEBI" id="CHEBI:15377"/>
        <dbReference type="ChEBI" id="CHEBI:29999"/>
        <dbReference type="ChEBI" id="CHEBI:43474"/>
        <dbReference type="ChEBI" id="CHEBI:83421"/>
        <dbReference type="EC" id="3.1.3.16"/>
    </reaction>
</comment>
<proteinExistence type="predicted"/>
<evidence type="ECO:0000256" key="8">
    <source>
        <dbReference type="ARBA" id="ARBA00022840"/>
    </source>
</evidence>
<evidence type="ECO:0000256" key="3">
    <source>
        <dbReference type="ARBA" id="ARBA00022679"/>
    </source>
</evidence>
<evidence type="ECO:0000256" key="9">
    <source>
        <dbReference type="ARBA" id="ARBA00022842"/>
    </source>
</evidence>
<dbReference type="SUPFAM" id="SSF81606">
    <property type="entry name" value="PP2C-like"/>
    <property type="match status" value="1"/>
</dbReference>
<keyword evidence="8" id="KW-0067">ATP-binding</keyword>
<evidence type="ECO:0000313" key="19">
    <source>
        <dbReference type="Proteomes" id="UP000608955"/>
    </source>
</evidence>
<evidence type="ECO:0000256" key="12">
    <source>
        <dbReference type="ARBA" id="ARBA00047761"/>
    </source>
</evidence>
<dbReference type="GO" id="GO:0016301">
    <property type="term" value="F:kinase activity"/>
    <property type="evidence" value="ECO:0007669"/>
    <property type="project" value="UniProtKB-KW"/>
</dbReference>
<evidence type="ECO:0000256" key="11">
    <source>
        <dbReference type="ARBA" id="ARBA00023211"/>
    </source>
</evidence>
<keyword evidence="5" id="KW-0547">Nucleotide-binding</keyword>
<dbReference type="NCBIfam" id="TIGR00229">
    <property type="entry name" value="sensory_box"/>
    <property type="match status" value="2"/>
</dbReference>
<feature type="region of interest" description="Disordered" evidence="16">
    <location>
        <begin position="124"/>
        <end position="181"/>
    </location>
</feature>
<dbReference type="InterPro" id="IPR036457">
    <property type="entry name" value="PPM-type-like_dom_sf"/>
</dbReference>
<dbReference type="PANTHER" id="PTHR43156:SF2">
    <property type="entry name" value="STAGE II SPORULATION PROTEIN E"/>
    <property type="match status" value="1"/>
</dbReference>
<evidence type="ECO:0000256" key="13">
    <source>
        <dbReference type="ARBA" id="ARBA00056274"/>
    </source>
</evidence>
<sequence length="852" mass="91135">MDPEPTELVARWLEEAVGDIEAGLTQAGRPEPYQRRLRGVLAMARPDHVAQSRERAGRRLSRDHVLDELTRSRARLPGTAPGPAGRAAAAGMRPAGPRDAARGGMLVIRAGPCGPIAPCARLAARPRGRRGTVPPRGRGGRPARPAARSGHRGGCATRPAGEGATAMSPTHRPPGLDQAAQPTGLMDLLGVAAVLLDASGRVDMWSPQAEELFGYSGAEAVGQYAAPLLLHPENQDAAITLFAEVMETGRDWAGAFPVRHKDGRTRMVEFRNMRLTDSLGDHYALGLAADRTILRQVERDLALSTRLVTQAPIGLAVLDTELRYLVVNPALASMHGVSESEHVGRAFREVLTGPRFVAAEAAMRQVLRTGSPVIDQHVVGRTLADPENDHAWAVSFYRLEDHHGQTLGIANVVVDVTDRYRAAMQADRAQQRLRLIADGSAGIGTTLEVERTAQELADVLVPGLADMAAVDVLDSVLRTGRTDTGQGPALLRALAVKTAYPTSASRALIQPGHLTTYHADHPAARVLRTRRPLLISHLDGQELTLVASDSAAARLLAEAGVHTDMAVPLIARGQVIGVLGLARARNPVAFDEDDLALACELAAVAALSIDNAVLHQHIRRAAETLQRSLLPRLSPRHPGLEVCARYRPAQAFSEVGGDWYDVIPLDDDRTVLTVGDVMGSGIPAATTMGRLRTATSTLAGLDLDPAQVLTHLDRITQGLDPYIATCVYAVYDPKRARLEAASAGHLPPVLLRPGRAPELLDLPTATPLGVGGVPFEAATVTLRPGDQLVLYTDGLVETREDPIDARLARLVELLGQQQDSTEEMCDLLLEQLRHPAAYDDVALLIARAQPLA</sequence>
<dbReference type="CDD" id="cd00130">
    <property type="entry name" value="PAS"/>
    <property type="match status" value="2"/>
</dbReference>
<evidence type="ECO:0000259" key="17">
    <source>
        <dbReference type="PROSITE" id="PS50112"/>
    </source>
</evidence>
<dbReference type="EC" id="3.1.3.16" evidence="1"/>
<keyword evidence="9" id="KW-0460">Magnesium</keyword>
<feature type="compositionally biased region" description="Low complexity" evidence="16">
    <location>
        <begin position="75"/>
        <end position="96"/>
    </location>
</feature>
<dbReference type="PROSITE" id="PS50112">
    <property type="entry name" value="PAS"/>
    <property type="match status" value="2"/>
</dbReference>
<dbReference type="InterPro" id="IPR000014">
    <property type="entry name" value="PAS"/>
</dbReference>
<dbReference type="AlphaFoldDB" id="A0A918Y1I9"/>
<keyword evidence="10" id="KW-0904">Protein phosphatase</keyword>
<dbReference type="Pfam" id="PF07228">
    <property type="entry name" value="SpoIIE"/>
    <property type="match status" value="1"/>
</dbReference>
<gene>
    <name evidence="18" type="ORF">GCM10010508_18490</name>
</gene>
<comment type="function">
    <text evidence="13">Primarily acts as an independent SigF regulator that is sensitive to the osmosensory signal, mediating the cross talk of PknD with the SigF regulon. Possesses both phosphatase and kinase activities. The kinase domain functions as a classic anti-sigma factor-like kinase to phosphorylate the anti-anti-sigma factor domain at the canonical regulatory site, and the phosphatase domain antagonizes this activity.</text>
</comment>
<dbReference type="GO" id="GO:0005524">
    <property type="term" value="F:ATP binding"/>
    <property type="evidence" value="ECO:0007669"/>
    <property type="project" value="UniProtKB-KW"/>
</dbReference>
<dbReference type="FunFam" id="3.30.450.40:FF:000035">
    <property type="entry name" value="PAS sensor protein"/>
    <property type="match status" value="1"/>
</dbReference>
<dbReference type="SMART" id="SM00331">
    <property type="entry name" value="PP2C_SIG"/>
    <property type="match status" value="1"/>
</dbReference>
<dbReference type="InterPro" id="IPR013656">
    <property type="entry name" value="PAS_4"/>
</dbReference>
<dbReference type="Gene3D" id="3.60.40.10">
    <property type="entry name" value="PPM-type phosphatase domain"/>
    <property type="match status" value="1"/>
</dbReference>
<keyword evidence="6" id="KW-0418">Kinase</keyword>
<dbReference type="InterPro" id="IPR001932">
    <property type="entry name" value="PPM-type_phosphatase-like_dom"/>
</dbReference>